<name>A0A8C2FF94_CYPCA</name>
<dbReference type="Proteomes" id="UP000694701">
    <property type="component" value="Unplaced"/>
</dbReference>
<organism evidence="1 2">
    <name type="scientific">Cyprinus carpio</name>
    <name type="common">Common carp</name>
    <dbReference type="NCBI Taxonomy" id="7962"/>
    <lineage>
        <taxon>Eukaryota</taxon>
        <taxon>Metazoa</taxon>
        <taxon>Chordata</taxon>
        <taxon>Craniata</taxon>
        <taxon>Vertebrata</taxon>
        <taxon>Euteleostomi</taxon>
        <taxon>Actinopterygii</taxon>
        <taxon>Neopterygii</taxon>
        <taxon>Teleostei</taxon>
        <taxon>Ostariophysi</taxon>
        <taxon>Cypriniformes</taxon>
        <taxon>Cyprinidae</taxon>
        <taxon>Cyprininae</taxon>
        <taxon>Cyprinus</taxon>
    </lineage>
</organism>
<sequence length="86" mass="9853">IQIPAHAGGVRMKQVQQSPLSLAKQSELNVFFSFSLTGKRKALKLNFANPPVKPTARLPITTNYPAEMTGVWEHWKMEWNNFFFFS</sequence>
<evidence type="ECO:0000313" key="1">
    <source>
        <dbReference type="Ensembl" id="ENSCCRP00020054623.1"/>
    </source>
</evidence>
<dbReference type="AlphaFoldDB" id="A0A8C2FF94"/>
<reference evidence="1" key="1">
    <citation type="submission" date="2025-08" db="UniProtKB">
        <authorList>
            <consortium name="Ensembl"/>
        </authorList>
    </citation>
    <scope>IDENTIFICATION</scope>
</reference>
<protein>
    <submittedName>
        <fullName evidence="1">Uncharacterized protein</fullName>
    </submittedName>
</protein>
<evidence type="ECO:0000313" key="2">
    <source>
        <dbReference type="Proteomes" id="UP000694701"/>
    </source>
</evidence>
<proteinExistence type="predicted"/>
<dbReference type="Ensembl" id="ENSCCRT00020059870.1">
    <property type="protein sequence ID" value="ENSCCRP00020054623.1"/>
    <property type="gene ID" value="ENSCCRG00020025056.1"/>
</dbReference>
<accession>A0A8C2FF94</accession>